<keyword evidence="16" id="KW-1185">Reference proteome</keyword>
<feature type="chain" id="PRO_5015374859" description="Copper-containing nitrite reductase" evidence="11">
    <location>
        <begin position="27"/>
        <end position="474"/>
    </location>
</feature>
<comment type="cofactor">
    <cofactor evidence="11">
        <name>Cu(+)</name>
        <dbReference type="ChEBI" id="CHEBI:49552"/>
    </cofactor>
    <text evidence="11">Binds 1 Cu(+) ion.</text>
</comment>
<dbReference type="SUPFAM" id="SSF49503">
    <property type="entry name" value="Cupredoxins"/>
    <property type="match status" value="3"/>
</dbReference>
<feature type="binding site" description="type 1 copper site" evidence="10">
    <location>
        <position position="279"/>
    </location>
    <ligand>
        <name>Cu cation</name>
        <dbReference type="ChEBI" id="CHEBI:23378"/>
        <label>1</label>
    </ligand>
</feature>
<feature type="binding site" description="type 1 copper site" evidence="10">
    <location>
        <position position="280"/>
    </location>
    <ligand>
        <name>Cu cation</name>
        <dbReference type="ChEBI" id="CHEBI:23378"/>
        <label>1</label>
    </ligand>
</feature>
<dbReference type="NCBIfam" id="TIGR02376">
    <property type="entry name" value="Cu_nitrite_red"/>
    <property type="match status" value="1"/>
</dbReference>
<dbReference type="InterPro" id="IPR000923">
    <property type="entry name" value="BlueCu_1"/>
</dbReference>
<comment type="cofactor">
    <cofactor evidence="11">
        <name>Cu(2+)</name>
        <dbReference type="ChEBI" id="CHEBI:29036"/>
    </cofactor>
    <text evidence="11">Binds 1 Cu(+) ion.</text>
</comment>
<feature type="binding site" description="type 1 copper site" evidence="10">
    <location>
        <position position="244"/>
    </location>
    <ligand>
        <name>Cu cation</name>
        <dbReference type="ChEBI" id="CHEBI:23378"/>
        <label>1</label>
    </ligand>
</feature>
<comment type="caution">
    <text evidence="15">The sequence shown here is derived from an EMBL/GenBank/DDBJ whole genome shotgun (WGS) entry which is preliminary data.</text>
</comment>
<feature type="signal peptide" evidence="11">
    <location>
        <begin position="1"/>
        <end position="26"/>
    </location>
</feature>
<feature type="binding site" description="type 1 copper site" evidence="10">
    <location>
        <position position="436"/>
    </location>
    <ligand>
        <name>Cu cation</name>
        <dbReference type="ChEBI" id="CHEBI:23378"/>
        <label>1</label>
    </ligand>
</feature>
<dbReference type="AlphaFoldDB" id="A0A2S6NN25"/>
<dbReference type="CDD" id="cd00920">
    <property type="entry name" value="Cupredoxin"/>
    <property type="match status" value="1"/>
</dbReference>
<evidence type="ECO:0000256" key="10">
    <source>
        <dbReference type="PIRSR" id="PIRSR601287-1"/>
    </source>
</evidence>
<evidence type="ECO:0000256" key="2">
    <source>
        <dbReference type="ARBA" id="ARBA00011233"/>
    </source>
</evidence>
<keyword evidence="5 10" id="KW-0479">Metal-binding</keyword>
<evidence type="ECO:0000256" key="3">
    <source>
        <dbReference type="ARBA" id="ARBA00011882"/>
    </source>
</evidence>
<dbReference type="PRINTS" id="PR00695">
    <property type="entry name" value="CUNO2RDTASE"/>
</dbReference>
<evidence type="ECO:0000256" key="5">
    <source>
        <dbReference type="ARBA" id="ARBA00022723"/>
    </source>
</evidence>
<evidence type="ECO:0000256" key="9">
    <source>
        <dbReference type="ARBA" id="ARBA00049340"/>
    </source>
</evidence>
<evidence type="ECO:0000259" key="14">
    <source>
        <dbReference type="Pfam" id="PF07732"/>
    </source>
</evidence>
<keyword evidence="8 10" id="KW-0186">Copper</keyword>
<dbReference type="InterPro" id="IPR011706">
    <property type="entry name" value="Cu-oxidase_C"/>
</dbReference>
<dbReference type="OrthoDB" id="9757546at2"/>
<reference evidence="15 16" key="1">
    <citation type="journal article" date="2018" name="Arch. Microbiol.">
        <title>New insights into the metabolic potential of the phototrophic purple bacterium Rhodopila globiformis DSM 161(T) from its draft genome sequence and evidence for a vanadium-dependent nitrogenase.</title>
        <authorList>
            <person name="Imhoff J.F."/>
            <person name="Rahn T."/>
            <person name="Kunzel S."/>
            <person name="Neulinger S.C."/>
        </authorList>
    </citation>
    <scope>NUCLEOTIDE SEQUENCE [LARGE SCALE GENOMIC DNA]</scope>
    <source>
        <strain evidence="15 16">DSM 161</strain>
    </source>
</reference>
<evidence type="ECO:0000256" key="7">
    <source>
        <dbReference type="ARBA" id="ARBA00023002"/>
    </source>
</evidence>
<name>A0A2S6NN25_RHOGL</name>
<evidence type="ECO:0000256" key="8">
    <source>
        <dbReference type="ARBA" id="ARBA00023008"/>
    </source>
</evidence>
<organism evidence="15 16">
    <name type="scientific">Rhodopila globiformis</name>
    <name type="common">Rhodopseudomonas globiformis</name>
    <dbReference type="NCBI Taxonomy" id="1071"/>
    <lineage>
        <taxon>Bacteria</taxon>
        <taxon>Pseudomonadati</taxon>
        <taxon>Pseudomonadota</taxon>
        <taxon>Alphaproteobacteria</taxon>
        <taxon>Acetobacterales</taxon>
        <taxon>Acetobacteraceae</taxon>
        <taxon>Rhodopila</taxon>
    </lineage>
</organism>
<keyword evidence="7 11" id="KW-0560">Oxidoreductase</keyword>
<evidence type="ECO:0000256" key="1">
    <source>
        <dbReference type="ARBA" id="ARBA00010609"/>
    </source>
</evidence>
<feature type="domain" description="Plastocyanin-like" evidence="14">
    <location>
        <begin position="200"/>
        <end position="301"/>
    </location>
</feature>
<evidence type="ECO:0000313" key="16">
    <source>
        <dbReference type="Proteomes" id="UP000239724"/>
    </source>
</evidence>
<dbReference type="InterPro" id="IPR011707">
    <property type="entry name" value="Cu-oxidase-like_N"/>
</dbReference>
<evidence type="ECO:0000256" key="11">
    <source>
        <dbReference type="RuleBase" id="RU365025"/>
    </source>
</evidence>
<dbReference type="EC" id="1.7.2.1" evidence="3 11"/>
<dbReference type="FunFam" id="2.60.40.420:FF:000093">
    <property type="entry name" value="Copper-containing nitrite reductase"/>
    <property type="match status" value="1"/>
</dbReference>
<dbReference type="InterPro" id="IPR008972">
    <property type="entry name" value="Cupredoxin"/>
</dbReference>
<dbReference type="InterPro" id="IPR045087">
    <property type="entry name" value="Cu-oxidase_fam"/>
</dbReference>
<dbReference type="EMBL" id="NHRY01000042">
    <property type="protein sequence ID" value="PPQ38156.1"/>
    <property type="molecule type" value="Genomic_DNA"/>
</dbReference>
<gene>
    <name evidence="15" type="ORF">CCS01_02740</name>
</gene>
<dbReference type="InterPro" id="IPR033138">
    <property type="entry name" value="Cu_oxidase_CS"/>
</dbReference>
<evidence type="ECO:0000259" key="13">
    <source>
        <dbReference type="Pfam" id="PF07731"/>
    </source>
</evidence>
<comment type="similarity">
    <text evidence="1 11">Belongs to the multicopper oxidase family.</text>
</comment>
<keyword evidence="6" id="KW-0677">Repeat</keyword>
<dbReference type="Pfam" id="PF07731">
    <property type="entry name" value="Cu-oxidase_2"/>
    <property type="match status" value="1"/>
</dbReference>
<feature type="binding site" description="type 1 copper site" evidence="10">
    <location>
        <position position="239"/>
    </location>
    <ligand>
        <name>Cu cation</name>
        <dbReference type="ChEBI" id="CHEBI:23378"/>
        <label>1</label>
    </ligand>
</feature>
<dbReference type="InterPro" id="IPR001287">
    <property type="entry name" value="NO2-reductase_Cu"/>
</dbReference>
<sequence length="474" mass="49973">MSIPIATARAALLAATLLTPLSMAAAAPPSPARPAASAAMMAHGVPNAVFTLRTGISQGKMVYIGKGGAIDGQVHPTLTAHKGDIVQITLINGEGAEHDLTVPDMHVVSQRVNGPGASSTLTFTAGNIGSFPYFCTIPGHRQAGMQSLIQVVPATPKEADKGVSIVRDPADMPPPVGERGPMTVRYDLEAIERVGRLADDTTYDFWTFNGKIPGPMLRVHVGDSVELHLKNAENSVMMHSIDLHAVSGPGGGAVLTQVGPGETKSFIFKALHPGLFVYHCATPMVSAHISNGMYGMILVEPVGGLPPVDNEFYVMQGELFTAEPNGHTGLQEFSFDKPMDERPEYFTFNGAVGPLTTEHPLHARAGDHVRIYFGVGGPNFTSSFHVIGTLFDRVYANGSLESPSLAGVQTISVPPGGSAIVDLTVPVPGKYIIVGHALTRMEKGLVGALIVDGKPRPDIFRANDNPNAKVHASP</sequence>
<dbReference type="GO" id="GO:0005507">
    <property type="term" value="F:copper ion binding"/>
    <property type="evidence" value="ECO:0007669"/>
    <property type="project" value="InterPro"/>
</dbReference>
<evidence type="ECO:0000256" key="4">
    <source>
        <dbReference type="ARBA" id="ARBA00017290"/>
    </source>
</evidence>
<comment type="catalytic activity">
    <reaction evidence="9 11">
        <text>nitric oxide + Fe(III)-[cytochrome c] + H2O = Fe(II)-[cytochrome c] + nitrite + 2 H(+)</text>
        <dbReference type="Rhea" id="RHEA:15233"/>
        <dbReference type="Rhea" id="RHEA-COMP:10350"/>
        <dbReference type="Rhea" id="RHEA-COMP:14399"/>
        <dbReference type="ChEBI" id="CHEBI:15377"/>
        <dbReference type="ChEBI" id="CHEBI:15378"/>
        <dbReference type="ChEBI" id="CHEBI:16301"/>
        <dbReference type="ChEBI" id="CHEBI:16480"/>
        <dbReference type="ChEBI" id="CHEBI:29033"/>
        <dbReference type="ChEBI" id="CHEBI:29034"/>
        <dbReference type="EC" id="1.7.2.1"/>
    </reaction>
</comment>
<dbReference type="PANTHER" id="PTHR11709">
    <property type="entry name" value="MULTI-COPPER OXIDASE"/>
    <property type="match status" value="1"/>
</dbReference>
<dbReference type="GO" id="GO:0009055">
    <property type="term" value="F:electron transfer activity"/>
    <property type="evidence" value="ECO:0007669"/>
    <property type="project" value="InterPro"/>
</dbReference>
<dbReference type="CDD" id="cd11020">
    <property type="entry name" value="CuRO_1_CuNIR"/>
    <property type="match status" value="1"/>
</dbReference>
<protein>
    <recommendedName>
        <fullName evidence="4 11">Copper-containing nitrite reductase</fullName>
        <ecNumber evidence="3 11">1.7.2.1</ecNumber>
    </recommendedName>
</protein>
<dbReference type="PROSITE" id="PS00079">
    <property type="entry name" value="MULTICOPPER_OXIDASE1"/>
    <property type="match status" value="1"/>
</dbReference>
<feature type="binding site" description="type 1 copper site" evidence="10">
    <location>
        <position position="293"/>
    </location>
    <ligand>
        <name>Cu cation</name>
        <dbReference type="ChEBI" id="CHEBI:23378"/>
        <label>1</label>
    </ligand>
</feature>
<keyword evidence="11" id="KW-0732">Signal</keyword>
<dbReference type="Pfam" id="PF00127">
    <property type="entry name" value="Copper-bind"/>
    <property type="match status" value="1"/>
</dbReference>
<feature type="binding site" description="type 1 copper site" evidence="10">
    <location>
        <position position="288"/>
    </location>
    <ligand>
        <name>Cu cation</name>
        <dbReference type="ChEBI" id="CHEBI:23378"/>
        <label>1</label>
    </ligand>
</feature>
<dbReference type="GO" id="GO:0050421">
    <property type="term" value="F:nitrite reductase (NO-forming) activity"/>
    <property type="evidence" value="ECO:0007669"/>
    <property type="project" value="UniProtKB-EC"/>
</dbReference>
<dbReference type="Proteomes" id="UP000239724">
    <property type="component" value="Unassembled WGS sequence"/>
</dbReference>
<dbReference type="CDD" id="cd04208">
    <property type="entry name" value="CuRO_2_CuNIR"/>
    <property type="match status" value="1"/>
</dbReference>
<comment type="subunit">
    <text evidence="2 11">Homotrimer.</text>
</comment>
<feature type="domain" description="Plastocyanin-like" evidence="13">
    <location>
        <begin position="344"/>
        <end position="452"/>
    </location>
</feature>
<dbReference type="Pfam" id="PF07732">
    <property type="entry name" value="Cu-oxidase_3"/>
    <property type="match status" value="1"/>
</dbReference>
<accession>A0A2S6NN25</accession>
<feature type="domain" description="Blue (type 1) copper" evidence="12">
    <location>
        <begin position="106"/>
        <end position="151"/>
    </location>
</feature>
<dbReference type="RefSeq" id="WP_104517306.1">
    <property type="nucleotide sequence ID" value="NZ_NHRY01000042.1"/>
</dbReference>
<evidence type="ECO:0000313" key="15">
    <source>
        <dbReference type="EMBL" id="PPQ38156.1"/>
    </source>
</evidence>
<evidence type="ECO:0000256" key="6">
    <source>
        <dbReference type="ARBA" id="ARBA00022737"/>
    </source>
</evidence>
<dbReference type="PANTHER" id="PTHR11709:SF394">
    <property type="entry name" value="FI03373P-RELATED"/>
    <property type="match status" value="1"/>
</dbReference>
<evidence type="ECO:0000259" key="12">
    <source>
        <dbReference type="Pfam" id="PF00127"/>
    </source>
</evidence>
<proteinExistence type="inferred from homology"/>
<dbReference type="Gene3D" id="2.60.40.420">
    <property type="entry name" value="Cupredoxins - blue copper proteins"/>
    <property type="match status" value="3"/>
</dbReference>